<dbReference type="Proteomes" id="UP000316726">
    <property type="component" value="Chromosome 10"/>
</dbReference>
<evidence type="ECO:0000313" key="3">
    <source>
        <dbReference type="Proteomes" id="UP000316726"/>
    </source>
</evidence>
<dbReference type="EMBL" id="CP031043">
    <property type="protein sequence ID" value="QDZ23338.1"/>
    <property type="molecule type" value="Genomic_DNA"/>
</dbReference>
<dbReference type="PANTHER" id="PTHR12126">
    <property type="entry name" value="NADH-UBIQUINONE OXIDOREDUCTASE 39 KDA SUBUNIT-RELATED"/>
    <property type="match status" value="1"/>
</dbReference>
<name>A0A5B8MRH7_9CHLO</name>
<dbReference type="GO" id="GO:0005739">
    <property type="term" value="C:mitochondrion"/>
    <property type="evidence" value="ECO:0007669"/>
    <property type="project" value="TreeGrafter"/>
</dbReference>
<organism evidence="2 3">
    <name type="scientific">Chloropicon primus</name>
    <dbReference type="NCBI Taxonomy" id="1764295"/>
    <lineage>
        <taxon>Eukaryota</taxon>
        <taxon>Viridiplantae</taxon>
        <taxon>Chlorophyta</taxon>
        <taxon>Chloropicophyceae</taxon>
        <taxon>Chloropicales</taxon>
        <taxon>Chloropicaceae</taxon>
        <taxon>Chloropicon</taxon>
    </lineage>
</organism>
<dbReference type="Pfam" id="PF13460">
    <property type="entry name" value="NAD_binding_10"/>
    <property type="match status" value="1"/>
</dbReference>
<dbReference type="InterPro" id="IPR016040">
    <property type="entry name" value="NAD(P)-bd_dom"/>
</dbReference>
<dbReference type="STRING" id="1764295.A0A5B8MRH7"/>
<dbReference type="InterPro" id="IPR051207">
    <property type="entry name" value="ComplexI_NDUFA9_subunit"/>
</dbReference>
<dbReference type="GO" id="GO:0044877">
    <property type="term" value="F:protein-containing complex binding"/>
    <property type="evidence" value="ECO:0007669"/>
    <property type="project" value="TreeGrafter"/>
</dbReference>
<dbReference type="SUPFAM" id="SSF51735">
    <property type="entry name" value="NAD(P)-binding Rossmann-fold domains"/>
    <property type="match status" value="1"/>
</dbReference>
<dbReference type="AlphaFoldDB" id="A0A5B8MRH7"/>
<dbReference type="OrthoDB" id="276721at2759"/>
<evidence type="ECO:0000259" key="1">
    <source>
        <dbReference type="Pfam" id="PF13460"/>
    </source>
</evidence>
<protein>
    <submittedName>
        <fullName evidence="2">NAD(P)-binding domain-containing protein</fullName>
    </submittedName>
</protein>
<evidence type="ECO:0000313" key="2">
    <source>
        <dbReference type="EMBL" id="QDZ23338.1"/>
    </source>
</evidence>
<dbReference type="Gene3D" id="3.40.50.720">
    <property type="entry name" value="NAD(P)-binding Rossmann-like Domain"/>
    <property type="match status" value="1"/>
</dbReference>
<gene>
    <name evidence="2" type="ORF">A3770_10p58560</name>
</gene>
<sequence>MRGSALGVRVCVAASMATKVVVVGGSGFVGSAVCKAAVERGATVVSVTRSGEPAAKQVVDSDWAAHVTWRKGDALKASEWPEEYLEGAAGVVSCVGGFGSHDHMRKICGEANVRVFEEAKARGVARAVFISAHDYGPPLRDLLKGYFDGKDTAERSLFQLFPSGTGTAVRPGMVHGTRYVGSAVPIPLSMVGKPLEVLLGNPLVKSIVQGSVFPSVLQRLLVPAASASKVAKASIDALMSPIPPEFDDGSVEERVVDVWEILRS</sequence>
<feature type="domain" description="NAD(P)-binding" evidence="1">
    <location>
        <begin position="24"/>
        <end position="173"/>
    </location>
</feature>
<reference evidence="2 3" key="1">
    <citation type="submission" date="2018-07" db="EMBL/GenBank/DDBJ databases">
        <title>The complete nuclear genome of the prasinophyte Chloropicon primus (CCMP1205).</title>
        <authorList>
            <person name="Pombert J.-F."/>
            <person name="Otis C."/>
            <person name="Turmel M."/>
            <person name="Lemieux C."/>
        </authorList>
    </citation>
    <scope>NUCLEOTIDE SEQUENCE [LARGE SCALE GENOMIC DNA]</scope>
    <source>
        <strain evidence="2 3">CCMP1205</strain>
    </source>
</reference>
<proteinExistence type="predicted"/>
<dbReference type="PANTHER" id="PTHR12126:SF16">
    <property type="entry name" value="MIOREX COMPLEX COMPONENT 2"/>
    <property type="match status" value="1"/>
</dbReference>
<dbReference type="InterPro" id="IPR036291">
    <property type="entry name" value="NAD(P)-bd_dom_sf"/>
</dbReference>
<keyword evidence="3" id="KW-1185">Reference proteome</keyword>
<accession>A0A5B8MRH7</accession>